<dbReference type="GO" id="GO:0050660">
    <property type="term" value="F:flavin adenine dinucleotide binding"/>
    <property type="evidence" value="ECO:0007669"/>
    <property type="project" value="InterPro"/>
</dbReference>
<dbReference type="KEGG" id="dae:Dtox_4277"/>
<proteinExistence type="inferred from homology"/>
<keyword evidence="5" id="KW-0249">Electron transport</keyword>
<comment type="cofactor">
    <cofactor evidence="6">
        <name>FAD</name>
        <dbReference type="ChEBI" id="CHEBI:57692"/>
    </cofactor>
    <text evidence="6">Binds 1 FAD per dimer.</text>
</comment>
<dbReference type="AlphaFoldDB" id="C8VZJ9"/>
<dbReference type="InterPro" id="IPR014729">
    <property type="entry name" value="Rossmann-like_a/b/a_fold"/>
</dbReference>
<evidence type="ECO:0000256" key="3">
    <source>
        <dbReference type="ARBA" id="ARBA00022630"/>
    </source>
</evidence>
<dbReference type="SUPFAM" id="SSF52467">
    <property type="entry name" value="DHS-like NAD/FAD-binding domain"/>
    <property type="match status" value="1"/>
</dbReference>
<feature type="domain" description="Electron transfer flavoprotein alpha/beta-subunit N-terminal" evidence="7">
    <location>
        <begin position="5"/>
        <end position="188"/>
    </location>
</feature>
<keyword evidence="2" id="KW-0813">Transport</keyword>
<dbReference type="GO" id="GO:0009055">
    <property type="term" value="F:electron transfer activity"/>
    <property type="evidence" value="ECO:0007669"/>
    <property type="project" value="InterPro"/>
</dbReference>
<organism evidence="8 9">
    <name type="scientific">Desulfofarcimen acetoxidans (strain ATCC 49208 / DSM 771 / KCTC 5769 / VKM B-1644 / 5575)</name>
    <name type="common">Desulfotomaculum acetoxidans</name>
    <dbReference type="NCBI Taxonomy" id="485916"/>
    <lineage>
        <taxon>Bacteria</taxon>
        <taxon>Bacillati</taxon>
        <taxon>Bacillota</taxon>
        <taxon>Clostridia</taxon>
        <taxon>Eubacteriales</taxon>
        <taxon>Peptococcaceae</taxon>
        <taxon>Desulfofarcimen</taxon>
    </lineage>
</organism>
<dbReference type="STRING" id="485916.Dtox_4277"/>
<evidence type="ECO:0000256" key="1">
    <source>
        <dbReference type="ARBA" id="ARBA00005817"/>
    </source>
</evidence>
<gene>
    <name evidence="8" type="ordered locus">Dtox_4277</name>
</gene>
<feature type="binding site" evidence="6">
    <location>
        <position position="293"/>
    </location>
    <ligand>
        <name>FAD</name>
        <dbReference type="ChEBI" id="CHEBI:57692"/>
    </ligand>
</feature>
<accession>C8VZJ9</accession>
<name>C8VZJ9_DESAS</name>
<dbReference type="SMART" id="SM00893">
    <property type="entry name" value="ETF"/>
    <property type="match status" value="1"/>
</dbReference>
<evidence type="ECO:0000256" key="5">
    <source>
        <dbReference type="ARBA" id="ARBA00022982"/>
    </source>
</evidence>
<dbReference type="PROSITE" id="PS00696">
    <property type="entry name" value="ETF_ALPHA"/>
    <property type="match status" value="1"/>
</dbReference>
<feature type="binding site" evidence="6">
    <location>
        <begin position="241"/>
        <end position="242"/>
    </location>
    <ligand>
        <name>FAD</name>
        <dbReference type="ChEBI" id="CHEBI:57692"/>
    </ligand>
</feature>
<dbReference type="Pfam" id="PF01012">
    <property type="entry name" value="ETF"/>
    <property type="match status" value="1"/>
</dbReference>
<dbReference type="PANTHER" id="PTHR43153">
    <property type="entry name" value="ELECTRON TRANSFER FLAVOPROTEIN ALPHA"/>
    <property type="match status" value="1"/>
</dbReference>
<dbReference type="RefSeq" id="WP_015759614.1">
    <property type="nucleotide sequence ID" value="NC_013216.1"/>
</dbReference>
<dbReference type="eggNOG" id="COG2025">
    <property type="taxonomic scope" value="Bacteria"/>
</dbReference>
<evidence type="ECO:0000256" key="6">
    <source>
        <dbReference type="PIRSR" id="PIRSR000089-1"/>
    </source>
</evidence>
<evidence type="ECO:0000256" key="4">
    <source>
        <dbReference type="ARBA" id="ARBA00022827"/>
    </source>
</evidence>
<dbReference type="InterPro" id="IPR018206">
    <property type="entry name" value="ETF_asu_C_CS"/>
</dbReference>
<keyword evidence="3" id="KW-0285">Flavoprotein</keyword>
<keyword evidence="4 6" id="KW-0274">FAD</keyword>
<dbReference type="Proteomes" id="UP000002217">
    <property type="component" value="Chromosome"/>
</dbReference>
<evidence type="ECO:0000259" key="7">
    <source>
        <dbReference type="SMART" id="SM00893"/>
    </source>
</evidence>
<dbReference type="Gene3D" id="3.40.50.1220">
    <property type="entry name" value="TPP-binding domain"/>
    <property type="match status" value="1"/>
</dbReference>
<dbReference type="InterPro" id="IPR014731">
    <property type="entry name" value="ETF_asu_C"/>
</dbReference>
<reference evidence="8 9" key="1">
    <citation type="journal article" date="2009" name="Stand. Genomic Sci.">
        <title>Complete genome sequence of Desulfotomaculum acetoxidans type strain (5575).</title>
        <authorList>
            <person name="Spring S."/>
            <person name="Lapidus A."/>
            <person name="Schroder M."/>
            <person name="Gleim D."/>
            <person name="Sims D."/>
            <person name="Meincke L."/>
            <person name="Glavina Del Rio T."/>
            <person name="Tice H."/>
            <person name="Copeland A."/>
            <person name="Cheng J.F."/>
            <person name="Lucas S."/>
            <person name="Chen F."/>
            <person name="Nolan M."/>
            <person name="Bruce D."/>
            <person name="Goodwin L."/>
            <person name="Pitluck S."/>
            <person name="Ivanova N."/>
            <person name="Mavromatis K."/>
            <person name="Mikhailova N."/>
            <person name="Pati A."/>
            <person name="Chen A."/>
            <person name="Palaniappan K."/>
            <person name="Land M."/>
            <person name="Hauser L."/>
            <person name="Chang Y.J."/>
            <person name="Jeffries C.D."/>
            <person name="Chain P."/>
            <person name="Saunders E."/>
            <person name="Brettin T."/>
            <person name="Detter J.C."/>
            <person name="Goker M."/>
            <person name="Bristow J."/>
            <person name="Eisen J.A."/>
            <person name="Markowitz V."/>
            <person name="Hugenholtz P."/>
            <person name="Kyrpides N.C."/>
            <person name="Klenk H.P."/>
            <person name="Han C."/>
        </authorList>
    </citation>
    <scope>NUCLEOTIDE SEQUENCE [LARGE SCALE GENOMIC DNA]</scope>
    <source>
        <strain evidence="9">ATCC 49208 / DSM 771 / VKM B-1644</strain>
    </source>
</reference>
<dbReference type="EMBL" id="CP001720">
    <property type="protein sequence ID" value="ACV64944.1"/>
    <property type="molecule type" value="Genomic_DNA"/>
</dbReference>
<evidence type="ECO:0000256" key="2">
    <source>
        <dbReference type="ARBA" id="ARBA00022448"/>
    </source>
</evidence>
<keyword evidence="9" id="KW-1185">Reference proteome</keyword>
<dbReference type="Gene3D" id="3.40.50.620">
    <property type="entry name" value="HUPs"/>
    <property type="match status" value="1"/>
</dbReference>
<dbReference type="Pfam" id="PF00766">
    <property type="entry name" value="ETF_alpha"/>
    <property type="match status" value="1"/>
</dbReference>
<feature type="binding site" evidence="6">
    <location>
        <begin position="272"/>
        <end position="279"/>
    </location>
    <ligand>
        <name>FAD</name>
        <dbReference type="ChEBI" id="CHEBI:57692"/>
    </ligand>
</feature>
<dbReference type="InterPro" id="IPR014730">
    <property type="entry name" value="ETF_a/b_N"/>
</dbReference>
<evidence type="ECO:0000313" key="8">
    <source>
        <dbReference type="EMBL" id="ACV64944.1"/>
    </source>
</evidence>
<dbReference type="InterPro" id="IPR001308">
    <property type="entry name" value="ETF_a/FixB"/>
</dbReference>
<dbReference type="OrthoDB" id="9770286at2"/>
<sequence length="342" mass="37288">MGQEIWVVAEQNHADMTDLTKELLGVAKTAAQRDGIKVCAVLAGYKTEGLEKSLASYGAERVYIADHKELEHYNAKACVDTISELAKKHRPLFIICGMTFNGKDLSARLAARLKTHLFSACAALKPTDNNRFEVTGLVYNGLAMSSRIVGIDETAILGFLPKIRGLESPDDARDAELIKIETILPGDRYPRHIETVAADFREIDLTESDFVMSCGHGMCNKNSFHLIWQLAEILGATVGGSRPTVDKGWLPAERMIGMTGKTVSPELYLAFGISGAVQHIMGIKDSKYIVAINKDAQAPIMQIADLAVMGDVLEVLPALIEKIKAFALSKTRLIESEASEAI</sequence>
<dbReference type="HOGENOM" id="CLU_034178_0_1_9"/>
<dbReference type="PIRSF" id="PIRSF000089">
    <property type="entry name" value="Electra_flavoP_a"/>
    <property type="match status" value="1"/>
</dbReference>
<protein>
    <submittedName>
        <fullName evidence="8">Electron transfer flavoprotein alpha subunit</fullName>
    </submittedName>
</protein>
<dbReference type="GO" id="GO:0033539">
    <property type="term" value="P:fatty acid beta-oxidation using acyl-CoA dehydrogenase"/>
    <property type="evidence" value="ECO:0007669"/>
    <property type="project" value="TreeGrafter"/>
</dbReference>
<evidence type="ECO:0000313" key="9">
    <source>
        <dbReference type="Proteomes" id="UP000002217"/>
    </source>
</evidence>
<comment type="similarity">
    <text evidence="1">Belongs to the ETF alpha-subunit/FixB family.</text>
</comment>
<dbReference type="SUPFAM" id="SSF52402">
    <property type="entry name" value="Adenine nucleotide alpha hydrolases-like"/>
    <property type="match status" value="1"/>
</dbReference>
<dbReference type="PANTHER" id="PTHR43153:SF1">
    <property type="entry name" value="ELECTRON TRANSFER FLAVOPROTEIN SUBUNIT ALPHA, MITOCHONDRIAL"/>
    <property type="match status" value="1"/>
</dbReference>
<dbReference type="InterPro" id="IPR029035">
    <property type="entry name" value="DHS-like_NAD/FAD-binding_dom"/>
</dbReference>